<dbReference type="OrthoDB" id="5290748at2"/>
<dbReference type="RefSeq" id="WP_059138485.1">
    <property type="nucleotide sequence ID" value="NZ_LMBR01000048.1"/>
</dbReference>
<dbReference type="AlphaFoldDB" id="A0A124GAB2"/>
<name>A0A124GAB2_CHLLI</name>
<dbReference type="NCBIfam" id="TIGR03915">
    <property type="entry name" value="SAM_7_link_chp"/>
    <property type="match status" value="1"/>
</dbReference>
<dbReference type="Pfam" id="PF13566">
    <property type="entry name" value="DUF4130"/>
    <property type="match status" value="1"/>
</dbReference>
<keyword evidence="3" id="KW-1185">Reference proteome</keyword>
<gene>
    <name evidence="2" type="ORF">ASB62_02530</name>
</gene>
<dbReference type="Proteomes" id="UP000053937">
    <property type="component" value="Unassembled WGS sequence"/>
</dbReference>
<dbReference type="EMBL" id="LMBR01000048">
    <property type="protein sequence ID" value="KUL31675.1"/>
    <property type="molecule type" value="Genomic_DNA"/>
</dbReference>
<dbReference type="InterPro" id="IPR023875">
    <property type="entry name" value="DNA_repair_put"/>
</dbReference>
<reference evidence="2 3" key="1">
    <citation type="submission" date="2015-10" db="EMBL/GenBank/DDBJ databases">
        <title>Draft Genome Sequence of Chlorobium limicola strain Frasassi Growing under Artificial Lighting in the Frasassi Cave System.</title>
        <authorList>
            <person name="Mansor M."/>
            <person name="Macalady J."/>
        </authorList>
    </citation>
    <scope>NUCLEOTIDE SEQUENCE [LARGE SCALE GENOMIC DNA]</scope>
    <source>
        <strain evidence="2 3">Frasassi</strain>
    </source>
</reference>
<dbReference type="InterPro" id="IPR025404">
    <property type="entry name" value="DUF4130"/>
</dbReference>
<organism evidence="2 3">
    <name type="scientific">Chlorobium limicola</name>
    <dbReference type="NCBI Taxonomy" id="1092"/>
    <lineage>
        <taxon>Bacteria</taxon>
        <taxon>Pseudomonadati</taxon>
        <taxon>Chlorobiota</taxon>
        <taxon>Chlorobiia</taxon>
        <taxon>Chlorobiales</taxon>
        <taxon>Chlorobiaceae</taxon>
        <taxon>Chlorobium/Pelodictyon group</taxon>
        <taxon>Chlorobium</taxon>
    </lineage>
</organism>
<accession>A0A124GAB2</accession>
<proteinExistence type="predicted"/>
<evidence type="ECO:0000313" key="3">
    <source>
        <dbReference type="Proteomes" id="UP000053937"/>
    </source>
</evidence>
<feature type="domain" description="DUF4130" evidence="1">
    <location>
        <begin position="81"/>
        <end position="241"/>
    </location>
</feature>
<evidence type="ECO:0000313" key="2">
    <source>
        <dbReference type="EMBL" id="KUL31675.1"/>
    </source>
</evidence>
<comment type="caution">
    <text evidence="2">The sequence shown here is derived from an EMBL/GenBank/DDBJ whole genome shotgun (WGS) entry which is preliminary data.</text>
</comment>
<evidence type="ECO:0000259" key="1">
    <source>
        <dbReference type="Pfam" id="PF13566"/>
    </source>
</evidence>
<protein>
    <recommendedName>
        <fullName evidence="1">DUF4130 domain-containing protein</fullName>
    </recommendedName>
</protein>
<sequence length="245" mass="28267">MSRYLYDGTAEGLLSAASRIIAEVSDPENATLVERENTLFEDGVFIGTDAVAAETLFNRLRQEAPDAAHTFYYFILAEKEGMETSLLRYLSQALRYGNRVNGNLADSAVRDVVTVSRKAQRELHRMKGLVRFEKLRDGAYLARMEPDHNILQPLAGHFSRRLRAEDWFIYDVRRRTAARWHSGTLQLGTIEQFTAPALSEEEMRIQALWQAFFKTIAIPDRKNPRLQKSNMPMKYWKYLTEKQGE</sequence>